<evidence type="ECO:0000256" key="10">
    <source>
        <dbReference type="PROSITE-ProRule" id="PRU01240"/>
    </source>
</evidence>
<evidence type="ECO:0000256" key="5">
    <source>
        <dbReference type="ARBA" id="ARBA00022741"/>
    </source>
</evidence>
<dbReference type="PANTHER" id="PTHR43806">
    <property type="entry name" value="PEPTIDASE S8"/>
    <property type="match status" value="1"/>
</dbReference>
<dbReference type="InterPro" id="IPR000209">
    <property type="entry name" value="Peptidase_S8/S53_dom"/>
</dbReference>
<keyword evidence="3" id="KW-0645">Protease</keyword>
<dbReference type="InterPro" id="IPR001245">
    <property type="entry name" value="Ser-Thr/Tyr_kinase_cat_dom"/>
</dbReference>
<comment type="caution">
    <text evidence="10">Lacks conserved residue(s) required for the propagation of feature annotation.</text>
</comment>
<dbReference type="InterPro" id="IPR050131">
    <property type="entry name" value="Peptidase_S8_subtilisin-like"/>
</dbReference>
<feature type="region of interest" description="Disordered" evidence="12">
    <location>
        <begin position="401"/>
        <end position="425"/>
    </location>
</feature>
<dbReference type="PROSITE" id="PS50011">
    <property type="entry name" value="PROTEIN_KINASE_DOM"/>
    <property type="match status" value="1"/>
</dbReference>
<dbReference type="Gene3D" id="3.30.200.20">
    <property type="entry name" value="Phosphorylase Kinase, domain 1"/>
    <property type="match status" value="1"/>
</dbReference>
<dbReference type="Pfam" id="PF00082">
    <property type="entry name" value="Peptidase_S8"/>
    <property type="match status" value="1"/>
</dbReference>
<dbReference type="InterPro" id="IPR022398">
    <property type="entry name" value="Peptidase_S8_His-AS"/>
</dbReference>
<dbReference type="PROSITE" id="PS51892">
    <property type="entry name" value="SUBTILASE"/>
    <property type="match status" value="1"/>
</dbReference>
<dbReference type="InterPro" id="IPR034193">
    <property type="entry name" value="PCSK9_ProteinaseK-like"/>
</dbReference>
<dbReference type="Pfam" id="PF07714">
    <property type="entry name" value="PK_Tyr_Ser-Thr"/>
    <property type="match status" value="2"/>
</dbReference>
<evidence type="ECO:0000313" key="16">
    <source>
        <dbReference type="Proteomes" id="UP001485043"/>
    </source>
</evidence>
<dbReference type="PROSITE" id="PS00108">
    <property type="entry name" value="PROTEIN_KINASE_ST"/>
    <property type="match status" value="1"/>
</dbReference>
<comment type="caution">
    <text evidence="15">The sequence shown here is derived from an EMBL/GenBank/DDBJ whole genome shotgun (WGS) entry which is preliminary data.</text>
</comment>
<evidence type="ECO:0000259" key="14">
    <source>
        <dbReference type="PROSITE" id="PS50011"/>
    </source>
</evidence>
<dbReference type="Proteomes" id="UP001485043">
    <property type="component" value="Unassembled WGS sequence"/>
</dbReference>
<keyword evidence="4" id="KW-0808">Transferase</keyword>
<keyword evidence="8" id="KW-0720">Serine protease</keyword>
<dbReference type="SMART" id="SM00220">
    <property type="entry name" value="S_TKc"/>
    <property type="match status" value="1"/>
</dbReference>
<feature type="domain" description="Protein kinase" evidence="14">
    <location>
        <begin position="606"/>
        <end position="823"/>
    </location>
</feature>
<feature type="region of interest" description="Disordered" evidence="12">
    <location>
        <begin position="36"/>
        <end position="59"/>
    </location>
</feature>
<feature type="transmembrane region" description="Helical" evidence="13">
    <location>
        <begin position="428"/>
        <end position="448"/>
    </location>
</feature>
<dbReference type="GO" id="GO:0004674">
    <property type="term" value="F:protein serine/threonine kinase activity"/>
    <property type="evidence" value="ECO:0007669"/>
    <property type="project" value="UniProtKB-KW"/>
</dbReference>
<dbReference type="GO" id="GO:0004252">
    <property type="term" value="F:serine-type endopeptidase activity"/>
    <property type="evidence" value="ECO:0007669"/>
    <property type="project" value="InterPro"/>
</dbReference>
<dbReference type="CDD" id="cd04077">
    <property type="entry name" value="Peptidases_S8_PCSK9_ProteinaseK_like"/>
    <property type="match status" value="1"/>
</dbReference>
<evidence type="ECO:0000256" key="13">
    <source>
        <dbReference type="SAM" id="Phobius"/>
    </source>
</evidence>
<protein>
    <recommendedName>
        <fullName evidence="14">Protein kinase domain-containing protein</fullName>
    </recommendedName>
</protein>
<dbReference type="PROSITE" id="PS00136">
    <property type="entry name" value="SUBTILASE_ASP"/>
    <property type="match status" value="1"/>
</dbReference>
<evidence type="ECO:0000256" key="2">
    <source>
        <dbReference type="ARBA" id="ARBA00022527"/>
    </source>
</evidence>
<dbReference type="GO" id="GO:0006508">
    <property type="term" value="P:proteolysis"/>
    <property type="evidence" value="ECO:0007669"/>
    <property type="project" value="UniProtKB-KW"/>
</dbReference>
<feature type="binding site" evidence="11">
    <location>
        <position position="634"/>
    </location>
    <ligand>
        <name>ATP</name>
        <dbReference type="ChEBI" id="CHEBI:30616"/>
    </ligand>
</feature>
<reference evidence="15 16" key="1">
    <citation type="journal article" date="2024" name="Nat. Commun.">
        <title>Phylogenomics reveals the evolutionary origins of lichenization in chlorophyte algae.</title>
        <authorList>
            <person name="Puginier C."/>
            <person name="Libourel C."/>
            <person name="Otte J."/>
            <person name="Skaloud P."/>
            <person name="Haon M."/>
            <person name="Grisel S."/>
            <person name="Petersen M."/>
            <person name="Berrin J.G."/>
            <person name="Delaux P.M."/>
            <person name="Dal Grande F."/>
            <person name="Keller J."/>
        </authorList>
    </citation>
    <scope>NUCLEOTIDE SEQUENCE [LARGE SCALE GENOMIC DNA]</scope>
    <source>
        <strain evidence="15 16">SAG 2523</strain>
    </source>
</reference>
<dbReference type="SUPFAM" id="SSF56112">
    <property type="entry name" value="Protein kinase-like (PK-like)"/>
    <property type="match status" value="1"/>
</dbReference>
<feature type="region of interest" description="Disordered" evidence="12">
    <location>
        <begin position="547"/>
        <end position="575"/>
    </location>
</feature>
<evidence type="ECO:0000256" key="11">
    <source>
        <dbReference type="PROSITE-ProRule" id="PRU10141"/>
    </source>
</evidence>
<evidence type="ECO:0000256" key="1">
    <source>
        <dbReference type="ARBA" id="ARBA00011073"/>
    </source>
</evidence>
<evidence type="ECO:0000256" key="9">
    <source>
        <dbReference type="ARBA" id="ARBA00022840"/>
    </source>
</evidence>
<dbReference type="InterPro" id="IPR023827">
    <property type="entry name" value="Peptidase_S8_Asp-AS"/>
</dbReference>
<dbReference type="GO" id="GO:0005829">
    <property type="term" value="C:cytosol"/>
    <property type="evidence" value="ECO:0007669"/>
    <property type="project" value="TreeGrafter"/>
</dbReference>
<keyword evidence="16" id="KW-1185">Reference proteome</keyword>
<dbReference type="InterPro" id="IPR015500">
    <property type="entry name" value="Peptidase_S8_subtilisin-rel"/>
</dbReference>
<evidence type="ECO:0000256" key="7">
    <source>
        <dbReference type="ARBA" id="ARBA00022801"/>
    </source>
</evidence>
<dbReference type="PANTHER" id="PTHR43806:SF14">
    <property type="entry name" value="TRIPEPTIDYL-PEPTIDASE 2"/>
    <property type="match status" value="1"/>
</dbReference>
<organism evidence="15 16">
    <name type="scientific">Apatococcus fuscideae</name>
    <dbReference type="NCBI Taxonomy" id="2026836"/>
    <lineage>
        <taxon>Eukaryota</taxon>
        <taxon>Viridiplantae</taxon>
        <taxon>Chlorophyta</taxon>
        <taxon>core chlorophytes</taxon>
        <taxon>Trebouxiophyceae</taxon>
        <taxon>Chlorellales</taxon>
        <taxon>Chlorellaceae</taxon>
        <taxon>Apatococcus</taxon>
    </lineage>
</organism>
<name>A0AAW1THZ3_9CHLO</name>
<dbReference type="AlphaFoldDB" id="A0AAW1THZ3"/>
<sequence>MEAHVAIDAPERQALPTKTWHAAAPEQDLASYIGTGSATVPGEHTVTATSGPQADTDPDLPALQDDQSRLGMGLGLDRSARVQLLPSSQTLWGLDRLDQQSLPLNQAYQWSLSSTNMGQGVTIYVLDTGIRTSHQEFTQGGAGPSRAGFGAQFGKLPDNAVAEEDCDGHGTLVASIAGGWATGVAKLASLVSVQVLGCNGSSFISDAIAGLDWVAQHAEPPAVVSLSLGVPAGNWTLGLEEAARSLVQDYNLTVVAATGNNQKDACGTSPANVDVVLAVAASDVANKFSPGQQQRDILYSWDNTGPCVDLFAPGVDIYGACGGPGLCSPVNDSTYAFQTQTTALNGDWQPVRMQGLFECACTNVLAADFTPGLWNANSDNTTNPEYQHFAKYLATPSSAPVSPPPAWLSPSPPDSAPPTRPGGSGTTLLTIGITAAAALALVLGAIGWKRLRQERHRPTGPVASPWLQHPQHEGWRAWLRGHLEPARSRNRVTQLADIYPPDASDASAVQSHPLLPPIGGPSEDGSLRLSPPGNGLMSFAAFQAEGLGLSGSNPEHQPGNPSQQAGSPTYTQSKTTTMVNESISQQSPDESWQVDISALQIYRDPAGHPVRLGRGASGTVYKGKYRGVQDVAVKVVDSPDPKAQARFVIEIATLRALRDPHIVMFLAAGGPALAGMAGVKTSCRGLPRGVAYLHAASYLHLDLKSPNVLLDDFDRAVVADIGLEKMAAGRTAIASVATALWAPPEQIRGEECSGAADVYSLGVIIWEVCSGDDPRSCSPYSRRPLRSPHECPPAIARLQRSCCALEAPKRPSIQLVCQILDSVGRSGPTDVAQSGPPPTVSDLHSTAFFSMEQ</sequence>
<evidence type="ECO:0000256" key="6">
    <source>
        <dbReference type="ARBA" id="ARBA00022777"/>
    </source>
</evidence>
<feature type="compositionally biased region" description="Pro residues" evidence="12">
    <location>
        <begin position="401"/>
        <end position="420"/>
    </location>
</feature>
<gene>
    <name evidence="15" type="ORF">WJX84_010693</name>
</gene>
<dbReference type="InterPro" id="IPR036852">
    <property type="entry name" value="Peptidase_S8/S53_dom_sf"/>
</dbReference>
<keyword evidence="9 11" id="KW-0067">ATP-binding</keyword>
<evidence type="ECO:0000256" key="3">
    <source>
        <dbReference type="ARBA" id="ARBA00022670"/>
    </source>
</evidence>
<dbReference type="Gene3D" id="1.10.510.10">
    <property type="entry name" value="Transferase(Phosphotransferase) domain 1"/>
    <property type="match status" value="1"/>
</dbReference>
<evidence type="ECO:0000313" key="15">
    <source>
        <dbReference type="EMBL" id="KAK9868509.1"/>
    </source>
</evidence>
<keyword evidence="6" id="KW-0418">Kinase</keyword>
<keyword evidence="5 11" id="KW-0547">Nucleotide-binding</keyword>
<evidence type="ECO:0000256" key="12">
    <source>
        <dbReference type="SAM" id="MobiDB-lite"/>
    </source>
</evidence>
<dbReference type="PROSITE" id="PS00137">
    <property type="entry name" value="SUBTILASE_HIS"/>
    <property type="match status" value="1"/>
</dbReference>
<keyword evidence="13" id="KW-0812">Transmembrane</keyword>
<proteinExistence type="inferred from homology"/>
<dbReference type="Gene3D" id="3.40.50.200">
    <property type="entry name" value="Peptidase S8/S53 domain"/>
    <property type="match status" value="1"/>
</dbReference>
<keyword evidence="2" id="KW-0723">Serine/threonine-protein kinase</keyword>
<keyword evidence="7" id="KW-0378">Hydrolase</keyword>
<dbReference type="InterPro" id="IPR017441">
    <property type="entry name" value="Protein_kinase_ATP_BS"/>
</dbReference>
<dbReference type="GO" id="GO:0008240">
    <property type="term" value="F:tripeptidyl-peptidase activity"/>
    <property type="evidence" value="ECO:0007669"/>
    <property type="project" value="TreeGrafter"/>
</dbReference>
<keyword evidence="13" id="KW-0472">Membrane</keyword>
<feature type="compositionally biased region" description="Polar residues" evidence="12">
    <location>
        <begin position="550"/>
        <end position="575"/>
    </location>
</feature>
<dbReference type="InterPro" id="IPR008271">
    <property type="entry name" value="Ser/Thr_kinase_AS"/>
</dbReference>
<dbReference type="InterPro" id="IPR011009">
    <property type="entry name" value="Kinase-like_dom_sf"/>
</dbReference>
<dbReference type="EMBL" id="JALJOV010000025">
    <property type="protein sequence ID" value="KAK9868509.1"/>
    <property type="molecule type" value="Genomic_DNA"/>
</dbReference>
<dbReference type="PROSITE" id="PS00107">
    <property type="entry name" value="PROTEIN_KINASE_ATP"/>
    <property type="match status" value="1"/>
</dbReference>
<comment type="similarity">
    <text evidence="1 10">Belongs to the peptidase S8 family.</text>
</comment>
<evidence type="ECO:0000256" key="8">
    <source>
        <dbReference type="ARBA" id="ARBA00022825"/>
    </source>
</evidence>
<dbReference type="GO" id="GO:0005524">
    <property type="term" value="F:ATP binding"/>
    <property type="evidence" value="ECO:0007669"/>
    <property type="project" value="UniProtKB-UniRule"/>
</dbReference>
<dbReference type="PRINTS" id="PR00723">
    <property type="entry name" value="SUBTILISIN"/>
</dbReference>
<keyword evidence="13" id="KW-1133">Transmembrane helix</keyword>
<evidence type="ECO:0000256" key="4">
    <source>
        <dbReference type="ARBA" id="ARBA00022679"/>
    </source>
</evidence>
<dbReference type="SUPFAM" id="SSF52743">
    <property type="entry name" value="Subtilisin-like"/>
    <property type="match status" value="1"/>
</dbReference>
<accession>A0AAW1THZ3</accession>
<dbReference type="InterPro" id="IPR000719">
    <property type="entry name" value="Prot_kinase_dom"/>
</dbReference>